<dbReference type="SUPFAM" id="SSF50475">
    <property type="entry name" value="FMN-binding split barrel"/>
    <property type="match status" value="1"/>
</dbReference>
<dbReference type="Gene3D" id="2.30.110.10">
    <property type="entry name" value="Electron Transport, Fmn-binding Protein, Chain A"/>
    <property type="match status" value="1"/>
</dbReference>
<evidence type="ECO:0000313" key="3">
    <source>
        <dbReference type="Proteomes" id="UP001592528"/>
    </source>
</evidence>
<evidence type="ECO:0000256" key="1">
    <source>
        <dbReference type="ARBA" id="ARBA00023002"/>
    </source>
</evidence>
<dbReference type="PANTHER" id="PTHR35176:SF11">
    <property type="entry name" value="PYRIDOXAMINE 5'-PHOSPHATE OXIDASE FAMILY PROTEIN"/>
    <property type="match status" value="1"/>
</dbReference>
<name>A0ABV6UR02_9ACTN</name>
<keyword evidence="1" id="KW-0560">Oxidoreductase</keyword>
<dbReference type="PANTHER" id="PTHR35176">
    <property type="entry name" value="HEME OXYGENASE HI_0854-RELATED"/>
    <property type="match status" value="1"/>
</dbReference>
<proteinExistence type="predicted"/>
<dbReference type="InterPro" id="IPR019965">
    <property type="entry name" value="PPOX_F420-dep_Rv2061_put"/>
</dbReference>
<reference evidence="2 3" key="1">
    <citation type="submission" date="2024-09" db="EMBL/GenBank/DDBJ databases">
        <authorList>
            <person name="Lee S.D."/>
        </authorList>
    </citation>
    <scope>NUCLEOTIDE SEQUENCE [LARGE SCALE GENOMIC DNA]</scope>
    <source>
        <strain evidence="2 3">N1-5</strain>
    </source>
</reference>
<accession>A0ABV6UR02</accession>
<dbReference type="NCBIfam" id="TIGR03666">
    <property type="entry name" value="Rv2061_F420"/>
    <property type="match status" value="1"/>
</dbReference>
<dbReference type="RefSeq" id="WP_051725105.1">
    <property type="nucleotide sequence ID" value="NZ_JBHEZZ010000012.1"/>
</dbReference>
<dbReference type="InterPro" id="IPR052019">
    <property type="entry name" value="F420H2_bilvrd_red/Heme_oxyg"/>
</dbReference>
<keyword evidence="3" id="KW-1185">Reference proteome</keyword>
<comment type="caution">
    <text evidence="2">The sequence shown here is derived from an EMBL/GenBank/DDBJ whole genome shotgun (WGS) entry which is preliminary data.</text>
</comment>
<gene>
    <name evidence="2" type="ORF">ACEZDJ_21480</name>
</gene>
<dbReference type="Proteomes" id="UP001592528">
    <property type="component" value="Unassembled WGS sequence"/>
</dbReference>
<evidence type="ECO:0000313" key="2">
    <source>
        <dbReference type="EMBL" id="MFC1403867.1"/>
    </source>
</evidence>
<sequence length="147" mass="15623">MTDSVLLDRLGSGKYLLVTTYRKDGRTVPTPVWVVRDGDTLGVWTVADSGKVKRIRNRGEVLVAPCDVRGNRTGEDVAAKAEVGPAELAGHYRELLKRKYGLVGRMTLLGSRLRRGAEGTVAIRITLDDGDSGGDSAGVGEGAAEQG</sequence>
<protein>
    <submittedName>
        <fullName evidence="2">PPOX class F420-dependent oxidoreductase</fullName>
    </submittedName>
</protein>
<organism evidence="2 3">
    <name type="scientific">Streptacidiphilus cavernicola</name>
    <dbReference type="NCBI Taxonomy" id="3342716"/>
    <lineage>
        <taxon>Bacteria</taxon>
        <taxon>Bacillati</taxon>
        <taxon>Actinomycetota</taxon>
        <taxon>Actinomycetes</taxon>
        <taxon>Kitasatosporales</taxon>
        <taxon>Streptomycetaceae</taxon>
        <taxon>Streptacidiphilus</taxon>
    </lineage>
</organism>
<dbReference type="EMBL" id="JBHEZZ010000012">
    <property type="protein sequence ID" value="MFC1403867.1"/>
    <property type="molecule type" value="Genomic_DNA"/>
</dbReference>
<dbReference type="InterPro" id="IPR012349">
    <property type="entry name" value="Split_barrel_FMN-bd"/>
</dbReference>